<reference evidence="2 3" key="1">
    <citation type="journal article" date="2015" name="Genome Biol. Evol.">
        <title>Comparative Genomics of a Bacterivorous Green Alga Reveals Evolutionary Causalities and Consequences of Phago-Mixotrophic Mode of Nutrition.</title>
        <authorList>
            <person name="Burns J.A."/>
            <person name="Paasch A."/>
            <person name="Narechania A."/>
            <person name="Kim E."/>
        </authorList>
    </citation>
    <scope>NUCLEOTIDE SEQUENCE [LARGE SCALE GENOMIC DNA]</scope>
    <source>
        <strain evidence="2 3">PLY_AMNH</strain>
    </source>
</reference>
<protein>
    <submittedName>
        <fullName evidence="2">Uncharacterized protein</fullName>
    </submittedName>
</protein>
<dbReference type="AlphaFoldDB" id="A0AAE0KZP8"/>
<gene>
    <name evidence="2" type="ORF">CYMTET_24927</name>
</gene>
<proteinExistence type="predicted"/>
<feature type="compositionally biased region" description="Acidic residues" evidence="1">
    <location>
        <begin position="433"/>
        <end position="455"/>
    </location>
</feature>
<evidence type="ECO:0000313" key="3">
    <source>
        <dbReference type="Proteomes" id="UP001190700"/>
    </source>
</evidence>
<organism evidence="2 3">
    <name type="scientific">Cymbomonas tetramitiformis</name>
    <dbReference type="NCBI Taxonomy" id="36881"/>
    <lineage>
        <taxon>Eukaryota</taxon>
        <taxon>Viridiplantae</taxon>
        <taxon>Chlorophyta</taxon>
        <taxon>Pyramimonadophyceae</taxon>
        <taxon>Pyramimonadales</taxon>
        <taxon>Pyramimonadaceae</taxon>
        <taxon>Cymbomonas</taxon>
    </lineage>
</organism>
<keyword evidence="3" id="KW-1185">Reference proteome</keyword>
<sequence length="494" mass="52535">MYVRPVGNNTYKECKWLVEEDAVVLMLLAAYHPGHSRQYYENETSTFHKTVAHNIWARPEFGFRGRRGPMAISVRIQSWLKSTRYAPGGKKGGGQPKDNRARRYLEMRGALGIDNASHTIHECEWDQSLVAFDAPRFKELIEFTMERSEANRTDSVGTEVGGGAEGVARATVGGPRQGASPSGQTSGGVGTGEAIGAGGFEAAGGVPRGGTQGNSAQGQMGDRASAPSMGPDLVYGSSSLDSNGLGGGEVGGGDEGVAPATVTARAPWIQMGLEEGRWEAEMRVWHQQRLVVLIKVHLEMGYPVAVTVLVEIYKEQQLVVLVKVHLKVGYPVAVLVLVEIYKEVSLEVVGGSGEGLQGGGAGAAWWIPAVQPPVHRWQTDISTASSGFGGREVRRLGDDVLLRRPPGQFGGPSQRSFRPPPIGQFMRPPQLGDDSDGDDGSGHEDMEEEEEEWAEGEGGGGGGRGRGAFGGSCGGPCPGGMGEAAEVMRWVKWG</sequence>
<comment type="caution">
    <text evidence="2">The sequence shown here is derived from an EMBL/GenBank/DDBJ whole genome shotgun (WGS) entry which is preliminary data.</text>
</comment>
<dbReference type="Proteomes" id="UP001190700">
    <property type="component" value="Unassembled WGS sequence"/>
</dbReference>
<accession>A0AAE0KZP8</accession>
<feature type="region of interest" description="Disordered" evidence="1">
    <location>
        <begin position="170"/>
        <end position="226"/>
    </location>
</feature>
<evidence type="ECO:0000256" key="1">
    <source>
        <dbReference type="SAM" id="MobiDB-lite"/>
    </source>
</evidence>
<dbReference type="EMBL" id="LGRX02013077">
    <property type="protein sequence ID" value="KAK3266449.1"/>
    <property type="molecule type" value="Genomic_DNA"/>
</dbReference>
<name>A0AAE0KZP8_9CHLO</name>
<feature type="compositionally biased region" description="Gly residues" evidence="1">
    <location>
        <begin position="185"/>
        <end position="212"/>
    </location>
</feature>
<feature type="compositionally biased region" description="Gly residues" evidence="1">
    <location>
        <begin position="456"/>
        <end position="482"/>
    </location>
</feature>
<feature type="region of interest" description="Disordered" evidence="1">
    <location>
        <begin position="401"/>
        <end position="482"/>
    </location>
</feature>
<evidence type="ECO:0000313" key="2">
    <source>
        <dbReference type="EMBL" id="KAK3266449.1"/>
    </source>
</evidence>